<sequence>MEYPVDPQGQRKNRFPDIASLWDRAVGDVLVALLASHSQNTHPWLRTMIWSTALRLPIRNTPADCRLVSSSVIMRAPSECTMSYFGFQGHSSILAMANKPIAVQGRRKNWNVPKACAVFEFTSAVCELSIQSNHSVTIPRCYSLQQSVVAKTSSTNKTPVLGHNIDEITPYFNTH</sequence>
<accession>A0A2V5II80</accession>
<proteinExistence type="predicted"/>
<evidence type="ECO:0000313" key="1">
    <source>
        <dbReference type="EMBL" id="PYI36398.1"/>
    </source>
</evidence>
<organism evidence="1 2">
    <name type="scientific">Aspergillus indologenus CBS 114.80</name>
    <dbReference type="NCBI Taxonomy" id="1450541"/>
    <lineage>
        <taxon>Eukaryota</taxon>
        <taxon>Fungi</taxon>
        <taxon>Dikarya</taxon>
        <taxon>Ascomycota</taxon>
        <taxon>Pezizomycotina</taxon>
        <taxon>Eurotiomycetes</taxon>
        <taxon>Eurotiomycetidae</taxon>
        <taxon>Eurotiales</taxon>
        <taxon>Aspergillaceae</taxon>
        <taxon>Aspergillus</taxon>
        <taxon>Aspergillus subgen. Circumdati</taxon>
    </lineage>
</organism>
<reference evidence="1 2" key="1">
    <citation type="submission" date="2018-02" db="EMBL/GenBank/DDBJ databases">
        <title>The genomes of Aspergillus section Nigri reveals drivers in fungal speciation.</title>
        <authorList>
            <consortium name="DOE Joint Genome Institute"/>
            <person name="Vesth T.C."/>
            <person name="Nybo J."/>
            <person name="Theobald S."/>
            <person name="Brandl J."/>
            <person name="Frisvad J.C."/>
            <person name="Nielsen K.F."/>
            <person name="Lyhne E.K."/>
            <person name="Kogle M.E."/>
            <person name="Kuo A."/>
            <person name="Riley R."/>
            <person name="Clum A."/>
            <person name="Nolan M."/>
            <person name="Lipzen A."/>
            <person name="Salamov A."/>
            <person name="Henrissat B."/>
            <person name="Wiebenga A."/>
            <person name="De vries R.P."/>
            <person name="Grigoriev I.V."/>
            <person name="Mortensen U.H."/>
            <person name="Andersen M.R."/>
            <person name="Baker S.E."/>
        </authorList>
    </citation>
    <scope>NUCLEOTIDE SEQUENCE [LARGE SCALE GENOMIC DNA]</scope>
    <source>
        <strain evidence="1 2">CBS 114.80</strain>
    </source>
</reference>
<dbReference type="AlphaFoldDB" id="A0A2V5II80"/>
<protein>
    <submittedName>
        <fullName evidence="1">Uncharacterized protein</fullName>
    </submittedName>
</protein>
<dbReference type="EMBL" id="KZ825465">
    <property type="protein sequence ID" value="PYI36398.1"/>
    <property type="molecule type" value="Genomic_DNA"/>
</dbReference>
<dbReference type="Proteomes" id="UP000248817">
    <property type="component" value="Unassembled WGS sequence"/>
</dbReference>
<name>A0A2V5II80_9EURO</name>
<gene>
    <name evidence="1" type="ORF">BP00DRAFT_411493</name>
</gene>
<evidence type="ECO:0000313" key="2">
    <source>
        <dbReference type="Proteomes" id="UP000248817"/>
    </source>
</evidence>
<keyword evidence="2" id="KW-1185">Reference proteome</keyword>